<keyword evidence="1" id="KW-1133">Transmembrane helix</keyword>
<gene>
    <name evidence="2" type="ORF">LCGC14_2895420</name>
</gene>
<name>A0A0F8XWC9_9ZZZZ</name>
<accession>A0A0F8XWC9</accession>
<evidence type="ECO:0000256" key="1">
    <source>
        <dbReference type="SAM" id="Phobius"/>
    </source>
</evidence>
<comment type="caution">
    <text evidence="2">The sequence shown here is derived from an EMBL/GenBank/DDBJ whole genome shotgun (WGS) entry which is preliminary data.</text>
</comment>
<evidence type="ECO:0000313" key="2">
    <source>
        <dbReference type="EMBL" id="KKK73278.1"/>
    </source>
</evidence>
<organism evidence="2">
    <name type="scientific">marine sediment metagenome</name>
    <dbReference type="NCBI Taxonomy" id="412755"/>
    <lineage>
        <taxon>unclassified sequences</taxon>
        <taxon>metagenomes</taxon>
        <taxon>ecological metagenomes</taxon>
    </lineage>
</organism>
<dbReference type="EMBL" id="LAZR01056857">
    <property type="protein sequence ID" value="KKK73278.1"/>
    <property type="molecule type" value="Genomic_DNA"/>
</dbReference>
<reference evidence="2" key="1">
    <citation type="journal article" date="2015" name="Nature">
        <title>Complex archaea that bridge the gap between prokaryotes and eukaryotes.</title>
        <authorList>
            <person name="Spang A."/>
            <person name="Saw J.H."/>
            <person name="Jorgensen S.L."/>
            <person name="Zaremba-Niedzwiedzka K."/>
            <person name="Martijn J."/>
            <person name="Lind A.E."/>
            <person name="van Eijk R."/>
            <person name="Schleper C."/>
            <person name="Guy L."/>
            <person name="Ettema T.J."/>
        </authorList>
    </citation>
    <scope>NUCLEOTIDE SEQUENCE</scope>
</reference>
<feature type="transmembrane region" description="Helical" evidence="1">
    <location>
        <begin position="16"/>
        <end position="37"/>
    </location>
</feature>
<protein>
    <submittedName>
        <fullName evidence="2">Uncharacterized protein</fullName>
    </submittedName>
</protein>
<sequence>MIDTITLLIDSIETKYAILGALSIVCAGAFAALYFSLNRNHLHLNNKDVKHL</sequence>
<dbReference type="AlphaFoldDB" id="A0A0F8XWC9"/>
<keyword evidence="1" id="KW-0812">Transmembrane</keyword>
<keyword evidence="1" id="KW-0472">Membrane</keyword>
<proteinExistence type="predicted"/>